<dbReference type="GO" id="GO:0043022">
    <property type="term" value="F:ribosome binding"/>
    <property type="evidence" value="ECO:0007669"/>
    <property type="project" value="TreeGrafter"/>
</dbReference>
<dbReference type="NCBIfam" id="TIGR00168">
    <property type="entry name" value="infC"/>
    <property type="match status" value="1"/>
</dbReference>
<feature type="region of interest" description="Disordered" evidence="4">
    <location>
        <begin position="261"/>
        <end position="292"/>
    </location>
</feature>
<gene>
    <name evidence="7" type="ORF">OLC1_LOCUS13634</name>
</gene>
<evidence type="ECO:0000313" key="8">
    <source>
        <dbReference type="Proteomes" id="UP001161247"/>
    </source>
</evidence>
<dbReference type="InterPro" id="IPR036788">
    <property type="entry name" value="T_IF-3_C_sf"/>
</dbReference>
<proteinExistence type="inferred from homology"/>
<dbReference type="SUPFAM" id="SSF55200">
    <property type="entry name" value="Translation initiation factor IF3, C-terminal domain"/>
    <property type="match status" value="1"/>
</dbReference>
<dbReference type="Pfam" id="PF00707">
    <property type="entry name" value="IF3_C"/>
    <property type="match status" value="1"/>
</dbReference>
<reference evidence="7" key="1">
    <citation type="submission" date="2023-03" db="EMBL/GenBank/DDBJ databases">
        <authorList>
            <person name="Julca I."/>
        </authorList>
    </citation>
    <scope>NUCLEOTIDE SEQUENCE</scope>
</reference>
<dbReference type="Proteomes" id="UP001161247">
    <property type="component" value="Chromosome 4"/>
</dbReference>
<dbReference type="PANTHER" id="PTHR10938:SF4">
    <property type="entry name" value="TRANSLATION INITIATION FACTOR IF3-1, MITOCHONDRIAL"/>
    <property type="match status" value="1"/>
</dbReference>
<dbReference type="InterPro" id="IPR019815">
    <property type="entry name" value="Translation_initiation_fac_3_C"/>
</dbReference>
<sequence length="451" mass="50337">MAFWKRMKQSQIPSKLWNNFTSTRSYSNLQIPPTPVFAIASKPAGIWFLNHPLLPDPKSQLQMPTNVRYYAKKKLKQKPLPKKVEKEDSGPRLNEQITADVIRLVTDEGHSIMSKFDALKMARSLDLDLVEVQRNATPPVCKIKDYLKEKYKQETKEKERAKEKSDVTLRQGSCKEIRFSGKITLKDLQVKADAAKRLMESGYRVKCVAVGNGSSENGESSTKLLSRFAALVEDIIIVESQTKVEDKDQAHIIIRHVKYGPSKKASGKKANKDNKAAIESADAEADETKNSGWTAVHANDRFDQLFDISENRGMVSKSPNSAHGTSQPVPGSPNILGQPQAKMNASPRQSRETQQGTGIESSKFNGHRFPQQGFPPKVPGSSPTPNFGIFNAQRNAPEKNSGPVEVNRYKQRAGSEYERSSRSSRPPIGRGNRDISSSRNGDKQQVRSSYR</sequence>
<dbReference type="Gene3D" id="3.10.20.80">
    <property type="entry name" value="Translation initiation factor 3 (IF-3), N-terminal domain"/>
    <property type="match status" value="1"/>
</dbReference>
<dbReference type="InterPro" id="IPR019814">
    <property type="entry name" value="Translation_initiation_fac_3_N"/>
</dbReference>
<dbReference type="PANTHER" id="PTHR10938">
    <property type="entry name" value="TRANSLATION INITIATION FACTOR IF-3"/>
    <property type="match status" value="1"/>
</dbReference>
<accession>A0AAV1DCM7</accession>
<evidence type="ECO:0000256" key="1">
    <source>
        <dbReference type="ARBA" id="ARBA00005439"/>
    </source>
</evidence>
<organism evidence="7 8">
    <name type="scientific">Oldenlandia corymbosa var. corymbosa</name>
    <dbReference type="NCBI Taxonomy" id="529605"/>
    <lineage>
        <taxon>Eukaryota</taxon>
        <taxon>Viridiplantae</taxon>
        <taxon>Streptophyta</taxon>
        <taxon>Embryophyta</taxon>
        <taxon>Tracheophyta</taxon>
        <taxon>Spermatophyta</taxon>
        <taxon>Magnoliopsida</taxon>
        <taxon>eudicotyledons</taxon>
        <taxon>Gunneridae</taxon>
        <taxon>Pentapetalae</taxon>
        <taxon>asterids</taxon>
        <taxon>lamiids</taxon>
        <taxon>Gentianales</taxon>
        <taxon>Rubiaceae</taxon>
        <taxon>Rubioideae</taxon>
        <taxon>Spermacoceae</taxon>
        <taxon>Hedyotis-Oldenlandia complex</taxon>
        <taxon>Oldenlandia</taxon>
    </lineage>
</organism>
<keyword evidence="2" id="KW-0396">Initiation factor</keyword>
<dbReference type="GO" id="GO:0005737">
    <property type="term" value="C:cytoplasm"/>
    <property type="evidence" value="ECO:0007669"/>
    <property type="project" value="UniProtKB-ARBA"/>
</dbReference>
<keyword evidence="8" id="KW-1185">Reference proteome</keyword>
<feature type="region of interest" description="Disordered" evidence="4">
    <location>
        <begin position="313"/>
        <end position="451"/>
    </location>
</feature>
<evidence type="ECO:0000256" key="4">
    <source>
        <dbReference type="SAM" id="MobiDB-lite"/>
    </source>
</evidence>
<evidence type="ECO:0000259" key="5">
    <source>
        <dbReference type="Pfam" id="PF00707"/>
    </source>
</evidence>
<feature type="domain" description="Translation initiation factor 3 N-terminal" evidence="6">
    <location>
        <begin position="93"/>
        <end position="159"/>
    </location>
</feature>
<keyword evidence="3" id="KW-0648">Protein biosynthesis</keyword>
<comment type="similarity">
    <text evidence="1">Belongs to the IF-3 family.</text>
</comment>
<name>A0AAV1DCM7_OLDCO</name>
<evidence type="ECO:0000256" key="3">
    <source>
        <dbReference type="ARBA" id="ARBA00022917"/>
    </source>
</evidence>
<evidence type="ECO:0000256" key="2">
    <source>
        <dbReference type="ARBA" id="ARBA00022540"/>
    </source>
</evidence>
<dbReference type="EMBL" id="OX459121">
    <property type="protein sequence ID" value="CAI9104784.1"/>
    <property type="molecule type" value="Genomic_DNA"/>
</dbReference>
<protein>
    <submittedName>
        <fullName evidence="7">OLC1v1003541C1</fullName>
    </submittedName>
</protein>
<dbReference type="Gene3D" id="3.30.110.10">
    <property type="entry name" value="Translation initiation factor 3 (IF-3), C-terminal domain"/>
    <property type="match status" value="1"/>
</dbReference>
<dbReference type="InterPro" id="IPR036787">
    <property type="entry name" value="T_IF-3_N_sf"/>
</dbReference>
<dbReference type="Pfam" id="PF05198">
    <property type="entry name" value="IF3_N"/>
    <property type="match status" value="1"/>
</dbReference>
<evidence type="ECO:0000313" key="7">
    <source>
        <dbReference type="EMBL" id="CAI9104784.1"/>
    </source>
</evidence>
<dbReference type="AlphaFoldDB" id="A0AAV1DCM7"/>
<feature type="compositionally biased region" description="Polar residues" evidence="4">
    <location>
        <begin position="317"/>
        <end position="364"/>
    </location>
</feature>
<feature type="domain" description="Translation initiation factor 3 C-terminal" evidence="5">
    <location>
        <begin position="174"/>
        <end position="252"/>
    </location>
</feature>
<dbReference type="SUPFAM" id="SSF54364">
    <property type="entry name" value="Translation initiation factor IF3, N-terminal domain"/>
    <property type="match status" value="1"/>
</dbReference>
<dbReference type="GO" id="GO:0003743">
    <property type="term" value="F:translation initiation factor activity"/>
    <property type="evidence" value="ECO:0007669"/>
    <property type="project" value="UniProtKB-KW"/>
</dbReference>
<evidence type="ECO:0000259" key="6">
    <source>
        <dbReference type="Pfam" id="PF05198"/>
    </source>
</evidence>
<dbReference type="InterPro" id="IPR001288">
    <property type="entry name" value="Translation_initiation_fac_3"/>
</dbReference>
<dbReference type="GO" id="GO:0032790">
    <property type="term" value="P:ribosome disassembly"/>
    <property type="evidence" value="ECO:0007669"/>
    <property type="project" value="TreeGrafter"/>
</dbReference>